<comment type="caution">
    <text evidence="1">The sequence shown here is derived from an EMBL/GenBank/DDBJ whole genome shotgun (WGS) entry which is preliminary data.</text>
</comment>
<accession>A0A7W6R3A0</accession>
<proteinExistence type="predicted"/>
<dbReference type="Proteomes" id="UP000540909">
    <property type="component" value="Unassembled WGS sequence"/>
</dbReference>
<protein>
    <submittedName>
        <fullName evidence="1">Uncharacterized protein</fullName>
    </submittedName>
</protein>
<evidence type="ECO:0000313" key="2">
    <source>
        <dbReference type="Proteomes" id="UP000540909"/>
    </source>
</evidence>
<sequence length="114" mass="12413">MDVPKDMTGDIPLMRILPALAGLLAIMGPGMASAENAKMRTASEAEIREHLPGTSELKESSNGYEYRKGNANGYKITNGQVCVRFPNKSTDCVSVKTDGEKFQMIDKKGGRTKF</sequence>
<name>A0A7W6R3A0_9HYPH</name>
<dbReference type="EMBL" id="JACIFY010000008">
    <property type="protein sequence ID" value="MBB4236000.1"/>
    <property type="molecule type" value="Genomic_DNA"/>
</dbReference>
<gene>
    <name evidence="1" type="ORF">GGD57_002575</name>
</gene>
<evidence type="ECO:0000313" key="1">
    <source>
        <dbReference type="EMBL" id="MBB4236000.1"/>
    </source>
</evidence>
<reference evidence="1 2" key="1">
    <citation type="submission" date="2020-08" db="EMBL/GenBank/DDBJ databases">
        <title>Genomic Encyclopedia of Type Strains, Phase IV (KMG-V): Genome sequencing to study the core and pangenomes of soil and plant-associated prokaryotes.</title>
        <authorList>
            <person name="Whitman W."/>
        </authorList>
    </citation>
    <scope>NUCLEOTIDE SEQUENCE [LARGE SCALE GENOMIC DNA]</scope>
    <source>
        <strain evidence="1 2">SEMIA 4089</strain>
    </source>
</reference>
<organism evidence="1 2">
    <name type="scientific">Rhizobium esperanzae</name>
    <dbReference type="NCBI Taxonomy" id="1967781"/>
    <lineage>
        <taxon>Bacteria</taxon>
        <taxon>Pseudomonadati</taxon>
        <taxon>Pseudomonadota</taxon>
        <taxon>Alphaproteobacteria</taxon>
        <taxon>Hyphomicrobiales</taxon>
        <taxon>Rhizobiaceae</taxon>
        <taxon>Rhizobium/Agrobacterium group</taxon>
        <taxon>Rhizobium</taxon>
    </lineage>
</organism>
<dbReference type="AlphaFoldDB" id="A0A7W6R3A0"/>